<organism evidence="10 11">
    <name type="scientific">Euphydryas editha</name>
    <name type="common">Edith's checkerspot</name>
    <dbReference type="NCBI Taxonomy" id="104508"/>
    <lineage>
        <taxon>Eukaryota</taxon>
        <taxon>Metazoa</taxon>
        <taxon>Ecdysozoa</taxon>
        <taxon>Arthropoda</taxon>
        <taxon>Hexapoda</taxon>
        <taxon>Insecta</taxon>
        <taxon>Pterygota</taxon>
        <taxon>Neoptera</taxon>
        <taxon>Endopterygota</taxon>
        <taxon>Lepidoptera</taxon>
        <taxon>Glossata</taxon>
        <taxon>Ditrysia</taxon>
        <taxon>Papilionoidea</taxon>
        <taxon>Nymphalidae</taxon>
        <taxon>Nymphalinae</taxon>
        <taxon>Euphydryas</taxon>
    </lineage>
</organism>
<dbReference type="InterPro" id="IPR020846">
    <property type="entry name" value="MFS_dom"/>
</dbReference>
<dbReference type="PROSITE" id="PS50850">
    <property type="entry name" value="MFS"/>
    <property type="match status" value="1"/>
</dbReference>
<dbReference type="InterPro" id="IPR050382">
    <property type="entry name" value="MFS_Na/Anion_cotransporter"/>
</dbReference>
<comment type="subcellular location">
    <subcellularLocation>
        <location evidence="1">Membrane</location>
        <topology evidence="1">Multi-pass membrane protein</topology>
    </subcellularLocation>
</comment>
<sequence length="502" mass="55604">MYNIFKSNLLLTLFIQLFILLLASEDGDTGKYGLGHRHVQAFLYFISLTLAFVSSGHVGVTIVAMSIPENSTETNSSTLTWDLDENVTYDTVGFLDVYQTHDWPKSTQEIIQGSFFLGNIVLMFPIGLLGQRFGGKALLQIAIGAYAITSFVTPWFVAWGDWIAFSAIRFIQGCTQSGIYPGINILITHWFPVAERNSLSSFIYAGSGIGSMVAFQLGGILADSRFGWPSTFWVVGVTCCIAFVLITIFVATTPKNHRYITEAEKIYIAKDQVEEVITKPNVPWKKIMTSVPLWANIITHVANSTAFIFFFMQAPSYMFGVLNFNIMASGVLVSLPYLGSCFSALAFGNISDCLTNRKIITIKMARILFNSIACFIPAICLVIITFTTSSVLAVFCFVLYSTANTGHHTGWMVNYMDLSPNYCGFLMSIGNVLANIFAVLLPVIVSAAVTDITDRYQWRIPILLMAGCTFVGNIIFILFMSADIQPWNKGDEEDKEKVVKHA</sequence>
<dbReference type="PANTHER" id="PTHR11662">
    <property type="entry name" value="SOLUTE CARRIER FAMILY 17"/>
    <property type="match status" value="1"/>
</dbReference>
<keyword evidence="4" id="KW-0769">Symport</keyword>
<keyword evidence="8" id="KW-0732">Signal</keyword>
<evidence type="ECO:0000256" key="3">
    <source>
        <dbReference type="ARBA" id="ARBA00022692"/>
    </source>
</evidence>
<feature type="transmembrane region" description="Helical" evidence="7">
    <location>
        <begin position="202"/>
        <end position="220"/>
    </location>
</feature>
<keyword evidence="2" id="KW-0813">Transport</keyword>
<dbReference type="AlphaFoldDB" id="A0AAU9UBE1"/>
<feature type="transmembrane region" description="Helical" evidence="7">
    <location>
        <begin position="367"/>
        <end position="400"/>
    </location>
</feature>
<dbReference type="InterPro" id="IPR011701">
    <property type="entry name" value="MFS"/>
</dbReference>
<evidence type="ECO:0000256" key="5">
    <source>
        <dbReference type="ARBA" id="ARBA00022989"/>
    </source>
</evidence>
<evidence type="ECO:0000256" key="4">
    <source>
        <dbReference type="ARBA" id="ARBA00022847"/>
    </source>
</evidence>
<evidence type="ECO:0000256" key="6">
    <source>
        <dbReference type="ARBA" id="ARBA00023136"/>
    </source>
</evidence>
<protein>
    <recommendedName>
        <fullName evidence="9">Major facilitator superfamily (MFS) profile domain-containing protein</fullName>
    </recommendedName>
</protein>
<evidence type="ECO:0000256" key="2">
    <source>
        <dbReference type="ARBA" id="ARBA00022448"/>
    </source>
</evidence>
<dbReference type="EMBL" id="CAKOGL010000016">
    <property type="protein sequence ID" value="CAH2096640.1"/>
    <property type="molecule type" value="Genomic_DNA"/>
</dbReference>
<reference evidence="10" key="1">
    <citation type="submission" date="2022-03" db="EMBL/GenBank/DDBJ databases">
        <authorList>
            <person name="Tunstrom K."/>
        </authorList>
    </citation>
    <scope>NUCLEOTIDE SEQUENCE</scope>
</reference>
<name>A0AAU9UBE1_EUPED</name>
<proteinExistence type="predicted"/>
<dbReference type="PANTHER" id="PTHR11662:SF280">
    <property type="entry name" value="FI21844P1-RELATED"/>
    <property type="match status" value="1"/>
</dbReference>
<gene>
    <name evidence="10" type="ORF">EEDITHA_LOCUS11955</name>
</gene>
<feature type="transmembrane region" description="Helical" evidence="7">
    <location>
        <begin position="110"/>
        <end position="131"/>
    </location>
</feature>
<feature type="transmembrane region" description="Helical" evidence="7">
    <location>
        <begin position="425"/>
        <end position="450"/>
    </location>
</feature>
<feature type="transmembrane region" description="Helical" evidence="7">
    <location>
        <begin position="137"/>
        <end position="159"/>
    </location>
</feature>
<evidence type="ECO:0000313" key="10">
    <source>
        <dbReference type="EMBL" id="CAH2096640.1"/>
    </source>
</evidence>
<dbReference type="GO" id="GO:0015293">
    <property type="term" value="F:symporter activity"/>
    <property type="evidence" value="ECO:0007669"/>
    <property type="project" value="UniProtKB-KW"/>
</dbReference>
<dbReference type="Pfam" id="PF07690">
    <property type="entry name" value="MFS_1"/>
    <property type="match status" value="1"/>
</dbReference>
<dbReference type="GO" id="GO:0006820">
    <property type="term" value="P:monoatomic anion transport"/>
    <property type="evidence" value="ECO:0007669"/>
    <property type="project" value="TreeGrafter"/>
</dbReference>
<feature type="chain" id="PRO_5043975864" description="Major facilitator superfamily (MFS) profile domain-containing protein" evidence="8">
    <location>
        <begin position="24"/>
        <end position="502"/>
    </location>
</feature>
<evidence type="ECO:0000256" key="1">
    <source>
        <dbReference type="ARBA" id="ARBA00004141"/>
    </source>
</evidence>
<dbReference type="Proteomes" id="UP001153954">
    <property type="component" value="Unassembled WGS sequence"/>
</dbReference>
<keyword evidence="11" id="KW-1185">Reference proteome</keyword>
<feature type="transmembrane region" description="Helical" evidence="7">
    <location>
        <begin position="43"/>
        <end position="67"/>
    </location>
</feature>
<comment type="caution">
    <text evidence="10">The sequence shown here is derived from an EMBL/GenBank/DDBJ whole genome shotgun (WGS) entry which is preliminary data.</text>
</comment>
<evidence type="ECO:0000256" key="8">
    <source>
        <dbReference type="SAM" id="SignalP"/>
    </source>
</evidence>
<evidence type="ECO:0000256" key="7">
    <source>
        <dbReference type="SAM" id="Phobius"/>
    </source>
</evidence>
<dbReference type="SUPFAM" id="SSF103473">
    <property type="entry name" value="MFS general substrate transporter"/>
    <property type="match status" value="1"/>
</dbReference>
<feature type="transmembrane region" description="Helical" evidence="7">
    <location>
        <begin position="462"/>
        <end position="482"/>
    </location>
</feature>
<dbReference type="FunFam" id="1.20.1250.20:FF:000003">
    <property type="entry name" value="Solute carrier family 17 member 3"/>
    <property type="match status" value="1"/>
</dbReference>
<dbReference type="Gene3D" id="1.20.1250.20">
    <property type="entry name" value="MFS general substrate transporter like domains"/>
    <property type="match status" value="2"/>
</dbReference>
<accession>A0AAU9UBE1</accession>
<keyword evidence="5 7" id="KW-1133">Transmembrane helix</keyword>
<dbReference type="InterPro" id="IPR036259">
    <property type="entry name" value="MFS_trans_sf"/>
</dbReference>
<feature type="transmembrane region" description="Helical" evidence="7">
    <location>
        <begin position="293"/>
        <end position="312"/>
    </location>
</feature>
<evidence type="ECO:0000259" key="9">
    <source>
        <dbReference type="PROSITE" id="PS50850"/>
    </source>
</evidence>
<dbReference type="GO" id="GO:0016020">
    <property type="term" value="C:membrane"/>
    <property type="evidence" value="ECO:0007669"/>
    <property type="project" value="UniProtKB-SubCell"/>
</dbReference>
<feature type="transmembrane region" description="Helical" evidence="7">
    <location>
        <begin position="324"/>
        <end position="347"/>
    </location>
</feature>
<feature type="signal peptide" evidence="8">
    <location>
        <begin position="1"/>
        <end position="23"/>
    </location>
</feature>
<keyword evidence="3 7" id="KW-0812">Transmembrane</keyword>
<keyword evidence="6 7" id="KW-0472">Membrane</keyword>
<feature type="domain" description="Major facilitator superfamily (MFS) profile" evidence="9">
    <location>
        <begin position="43"/>
        <end position="485"/>
    </location>
</feature>
<evidence type="ECO:0000313" key="11">
    <source>
        <dbReference type="Proteomes" id="UP001153954"/>
    </source>
</evidence>
<feature type="transmembrane region" description="Helical" evidence="7">
    <location>
        <begin position="232"/>
        <end position="251"/>
    </location>
</feature>